<dbReference type="AlphaFoldDB" id="A0A6G3XPK3"/>
<sequence>VYLAGNPDATPEAVATALTEGATPDAISNATEGTANKLLKVVE</sequence>
<accession>A0A6G3XPK3</accession>
<organism evidence="1">
    <name type="scientific">Streptomyces sp. SID7499</name>
    <dbReference type="NCBI Taxonomy" id="2706086"/>
    <lineage>
        <taxon>Bacteria</taxon>
        <taxon>Bacillati</taxon>
        <taxon>Actinomycetota</taxon>
        <taxon>Actinomycetes</taxon>
        <taxon>Kitasatosporales</taxon>
        <taxon>Streptomycetaceae</taxon>
        <taxon>Streptomyces</taxon>
    </lineage>
</organism>
<comment type="caution">
    <text evidence="1">The sequence shown here is derived from an EMBL/GenBank/DDBJ whole genome shotgun (WGS) entry which is preliminary data.</text>
</comment>
<dbReference type="EMBL" id="JAAGMN010008130">
    <property type="protein sequence ID" value="NEE19617.1"/>
    <property type="molecule type" value="Genomic_DNA"/>
</dbReference>
<proteinExistence type="predicted"/>
<feature type="non-terminal residue" evidence="1">
    <location>
        <position position="1"/>
    </location>
</feature>
<protein>
    <submittedName>
        <fullName evidence="1">S8 family peptidase</fullName>
    </submittedName>
</protein>
<evidence type="ECO:0000313" key="1">
    <source>
        <dbReference type="EMBL" id="NEE19617.1"/>
    </source>
</evidence>
<name>A0A6G3XPK3_9ACTN</name>
<reference evidence="1" key="1">
    <citation type="submission" date="2020-01" db="EMBL/GenBank/DDBJ databases">
        <title>Insect and environment-associated Actinomycetes.</title>
        <authorList>
            <person name="Currrie C."/>
            <person name="Chevrette M."/>
            <person name="Carlson C."/>
            <person name="Stubbendieck R."/>
            <person name="Wendt-Pienkowski E."/>
        </authorList>
    </citation>
    <scope>NUCLEOTIDE SEQUENCE</scope>
    <source>
        <strain evidence="1">SID7499</strain>
    </source>
</reference>
<gene>
    <name evidence="1" type="ORF">G3M58_75765</name>
</gene>